<keyword evidence="3" id="KW-0804">Transcription</keyword>
<evidence type="ECO:0000256" key="4">
    <source>
        <dbReference type="ARBA" id="ARBA00023242"/>
    </source>
</evidence>
<protein>
    <recommendedName>
        <fullName evidence="6">NAC domain-containing protein</fullName>
    </recommendedName>
</protein>
<dbReference type="PANTHER" id="PTHR31719:SF179">
    <property type="entry name" value="OS08G0148400 PROTEIN"/>
    <property type="match status" value="1"/>
</dbReference>
<feature type="compositionally biased region" description="Low complexity" evidence="5">
    <location>
        <begin position="15"/>
        <end position="28"/>
    </location>
</feature>
<keyword evidence="4" id="KW-0539">Nucleus</keyword>
<feature type="region of interest" description="Disordered" evidence="5">
    <location>
        <begin position="15"/>
        <end position="45"/>
    </location>
</feature>
<dbReference type="Gene3D" id="2.170.150.80">
    <property type="entry name" value="NAC domain"/>
    <property type="match status" value="1"/>
</dbReference>
<feature type="region of interest" description="Disordered" evidence="5">
    <location>
        <begin position="461"/>
        <end position="502"/>
    </location>
</feature>
<dbReference type="SUPFAM" id="SSF101941">
    <property type="entry name" value="NAC domain"/>
    <property type="match status" value="1"/>
</dbReference>
<proteinExistence type="predicted"/>
<reference evidence="7 8" key="1">
    <citation type="submission" date="2020-04" db="EMBL/GenBank/DDBJ databases">
        <title>Plant Genome Project.</title>
        <authorList>
            <person name="Zhang R.-G."/>
        </authorList>
    </citation>
    <scope>NUCLEOTIDE SEQUENCE [LARGE SCALE GENOMIC DNA]</scope>
    <source>
        <strain evidence="7">YNK0</strain>
        <tissue evidence="7">Leaf</tissue>
    </source>
</reference>
<organism evidence="7 8">
    <name type="scientific">Tetracentron sinense</name>
    <name type="common">Spur-leaf</name>
    <dbReference type="NCBI Taxonomy" id="13715"/>
    <lineage>
        <taxon>Eukaryota</taxon>
        <taxon>Viridiplantae</taxon>
        <taxon>Streptophyta</taxon>
        <taxon>Embryophyta</taxon>
        <taxon>Tracheophyta</taxon>
        <taxon>Spermatophyta</taxon>
        <taxon>Magnoliopsida</taxon>
        <taxon>Trochodendrales</taxon>
        <taxon>Trochodendraceae</taxon>
        <taxon>Tetracentron</taxon>
    </lineage>
</organism>
<dbReference type="InterPro" id="IPR036093">
    <property type="entry name" value="NAC_dom_sf"/>
</dbReference>
<dbReference type="GO" id="GO:0003677">
    <property type="term" value="F:DNA binding"/>
    <property type="evidence" value="ECO:0007669"/>
    <property type="project" value="UniProtKB-KW"/>
</dbReference>
<dbReference type="EMBL" id="JABCRI010000908">
    <property type="protein sequence ID" value="KAF8365241.1"/>
    <property type="molecule type" value="Genomic_DNA"/>
</dbReference>
<accession>A0A834Y9R8</accession>
<keyword evidence="8" id="KW-1185">Reference proteome</keyword>
<dbReference type="Proteomes" id="UP000655225">
    <property type="component" value="Unassembled WGS sequence"/>
</dbReference>
<gene>
    <name evidence="7" type="ORF">HHK36_032749</name>
</gene>
<dbReference type="PROSITE" id="PS51005">
    <property type="entry name" value="NAC"/>
    <property type="match status" value="1"/>
</dbReference>
<comment type="caution">
    <text evidence="7">The sequence shown here is derived from an EMBL/GenBank/DDBJ whole genome shotgun (WGS) entry which is preliminary data.</text>
</comment>
<dbReference type="InterPro" id="IPR003441">
    <property type="entry name" value="NAC-dom"/>
</dbReference>
<evidence type="ECO:0000256" key="2">
    <source>
        <dbReference type="ARBA" id="ARBA00023125"/>
    </source>
</evidence>
<feature type="domain" description="NAC" evidence="6">
    <location>
        <begin position="51"/>
        <end position="209"/>
    </location>
</feature>
<feature type="compositionally biased region" description="Pro residues" evidence="5">
    <location>
        <begin position="478"/>
        <end position="492"/>
    </location>
</feature>
<sequence length="502" mass="57821">MEEQQQKLLLMNSSATTTTQQLSSTQLQGVSVSKEEDKSADEDDDQYFDSFPPGFRFCPHDYELILHYLMKKVTNCPLPRHRIKDVNLMHYNPEDLIEEYKAYGEKDWFFFTPRDRKYPNGDRPSRAAGDGYWKATGADKLVHNNNDEDDTLVGYKKALVFYKGKPPKGVKTNWIMHEYRVLDNVNPRIRHGENDMRLDDCVLCRVYKKADKASKKPQQKESVPVPPPPRLSNDDSTAASEQTVPFPEQNLPNQQEQISYGIDQSIQYYNCAEPQEIRYGNDYRFPQQSVQQNQNQNLPKHQEESYGNECPFDQSIQYNCPEPQEISYGNDYQFDQSVLQQNLAAESQDPSYGNFSSRRANMGFNSHNHDDLRVAQATLSWIQTNSMMCMDINRMNSNQPFSQYLMDSQLPASSMNSCIEVGDSQPSTTLDPFSRQYWDNMQVPKSTPEDNCINQVIQNCDSVHDEQSPPLPLAQQPQPQPQPPLAQQPQPSPLKRRRTSPE</sequence>
<feature type="compositionally biased region" description="Polar residues" evidence="5">
    <location>
        <begin position="234"/>
        <end position="243"/>
    </location>
</feature>
<feature type="region of interest" description="Disordered" evidence="5">
    <location>
        <begin position="212"/>
        <end position="253"/>
    </location>
</feature>
<dbReference type="GO" id="GO:0006355">
    <property type="term" value="P:regulation of DNA-templated transcription"/>
    <property type="evidence" value="ECO:0007669"/>
    <property type="project" value="InterPro"/>
</dbReference>
<name>A0A834Y9R8_TETSI</name>
<dbReference type="PANTHER" id="PTHR31719">
    <property type="entry name" value="NAC TRANSCRIPTION FACTOR 56"/>
    <property type="match status" value="1"/>
</dbReference>
<dbReference type="OrthoDB" id="1848784at2759"/>
<dbReference type="AlphaFoldDB" id="A0A834Y9R8"/>
<evidence type="ECO:0000256" key="3">
    <source>
        <dbReference type="ARBA" id="ARBA00023163"/>
    </source>
</evidence>
<evidence type="ECO:0000313" key="7">
    <source>
        <dbReference type="EMBL" id="KAF8365241.1"/>
    </source>
</evidence>
<dbReference type="OMA" id="CHDSAYQ"/>
<evidence type="ECO:0000259" key="6">
    <source>
        <dbReference type="PROSITE" id="PS51005"/>
    </source>
</evidence>
<evidence type="ECO:0000313" key="8">
    <source>
        <dbReference type="Proteomes" id="UP000655225"/>
    </source>
</evidence>
<keyword evidence="1" id="KW-0805">Transcription regulation</keyword>
<dbReference type="Pfam" id="PF02365">
    <property type="entry name" value="NAM"/>
    <property type="match status" value="1"/>
</dbReference>
<evidence type="ECO:0000256" key="1">
    <source>
        <dbReference type="ARBA" id="ARBA00023015"/>
    </source>
</evidence>
<evidence type="ECO:0000256" key="5">
    <source>
        <dbReference type="SAM" id="MobiDB-lite"/>
    </source>
</evidence>
<keyword evidence="2" id="KW-0238">DNA-binding</keyword>